<proteinExistence type="predicted"/>
<evidence type="ECO:0000313" key="2">
    <source>
        <dbReference type="EMBL" id="SCZ07407.1"/>
    </source>
</evidence>
<protein>
    <submittedName>
        <fullName evidence="2">Uncharacterized protein</fullName>
    </submittedName>
</protein>
<feature type="transmembrane region" description="Helical" evidence="1">
    <location>
        <begin position="87"/>
        <end position="104"/>
    </location>
</feature>
<evidence type="ECO:0000313" key="3">
    <source>
        <dbReference type="Proteomes" id="UP000198538"/>
    </source>
</evidence>
<keyword evidence="3" id="KW-1185">Reference proteome</keyword>
<dbReference type="STRING" id="582692.SAMN05720606_11987"/>
<accession>A0A1G5L3H8</accession>
<reference evidence="3" key="1">
    <citation type="submission" date="2016-10" db="EMBL/GenBank/DDBJ databases">
        <authorList>
            <person name="Varghese N."/>
            <person name="Submissions S."/>
        </authorList>
    </citation>
    <scope>NUCLEOTIDE SEQUENCE [LARGE SCALE GENOMIC DNA]</scope>
    <source>
        <strain evidence="3">BL9</strain>
    </source>
</reference>
<feature type="transmembrane region" description="Helical" evidence="1">
    <location>
        <begin position="63"/>
        <end position="81"/>
    </location>
</feature>
<name>A0A1G5L3H8_9BACL</name>
<sequence>MSSTKKVVSIRPFYRTTYAYQKLHICKRCGQYTCLWEDQCTSCGRSTLVTVEEKASSRVKRRMVRDAFFVLLIGAAATYFGETLDQSMIAVTVTLLLFGGLIFLQQRSFQIEQRREMRQLLRLDEEIIRQGINRNWALVAEARKEDEALAYEMLREIGSLIYNDRIRLQQIALLQSFVLRSDMDLQLKPLLLQNFERLLAEYIGEIARLKPELIREDAIRYIATYEVHILQLHNGIQILTAVAAAAVRKSKYIELFPSLITRYARFMPKDRFMRLYHTIERYPTKARGGLAESVGRLYNEKYRDQYADVHG</sequence>
<evidence type="ECO:0000256" key="1">
    <source>
        <dbReference type="SAM" id="Phobius"/>
    </source>
</evidence>
<dbReference type="RefSeq" id="WP_139168942.1">
    <property type="nucleotide sequence ID" value="NZ_FMVM01000019.1"/>
</dbReference>
<organism evidence="2 3">
    <name type="scientific">Paenibacillus polysaccharolyticus</name>
    <dbReference type="NCBI Taxonomy" id="582692"/>
    <lineage>
        <taxon>Bacteria</taxon>
        <taxon>Bacillati</taxon>
        <taxon>Bacillota</taxon>
        <taxon>Bacilli</taxon>
        <taxon>Bacillales</taxon>
        <taxon>Paenibacillaceae</taxon>
        <taxon>Paenibacillus</taxon>
    </lineage>
</organism>
<dbReference type="AlphaFoldDB" id="A0A1G5L3H8"/>
<gene>
    <name evidence="2" type="ORF">SAMN05720606_11987</name>
</gene>
<dbReference type="EMBL" id="FMVM01000019">
    <property type="protein sequence ID" value="SCZ07407.1"/>
    <property type="molecule type" value="Genomic_DNA"/>
</dbReference>
<keyword evidence="1" id="KW-0812">Transmembrane</keyword>
<keyword evidence="1" id="KW-1133">Transmembrane helix</keyword>
<dbReference type="Proteomes" id="UP000198538">
    <property type="component" value="Unassembled WGS sequence"/>
</dbReference>
<keyword evidence="1" id="KW-0472">Membrane</keyword>